<dbReference type="Proteomes" id="UP000249720">
    <property type="component" value="Unassembled WGS sequence"/>
</dbReference>
<keyword evidence="3" id="KW-1185">Reference proteome</keyword>
<dbReference type="Gene3D" id="3.30.420.40">
    <property type="match status" value="2"/>
</dbReference>
<dbReference type="EMBL" id="QKZV01000005">
    <property type="protein sequence ID" value="PZX62312.1"/>
    <property type="molecule type" value="Genomic_DNA"/>
</dbReference>
<evidence type="ECO:0000313" key="2">
    <source>
        <dbReference type="EMBL" id="PZX62312.1"/>
    </source>
</evidence>
<reference evidence="2 3" key="1">
    <citation type="submission" date="2018-06" db="EMBL/GenBank/DDBJ databases">
        <title>Genomic Encyclopedia of Archaeal and Bacterial Type Strains, Phase II (KMG-II): from individual species to whole genera.</title>
        <authorList>
            <person name="Goeker M."/>
        </authorList>
    </citation>
    <scope>NUCLEOTIDE SEQUENCE [LARGE SCALE GENOMIC DNA]</scope>
    <source>
        <strain evidence="2 3">DSM 23241</strain>
    </source>
</reference>
<dbReference type="GO" id="GO:0002949">
    <property type="term" value="P:tRNA threonylcarbamoyladenosine modification"/>
    <property type="evidence" value="ECO:0007669"/>
    <property type="project" value="InterPro"/>
</dbReference>
<organism evidence="2 3">
    <name type="scientific">Hydrotalea sandarakina</name>
    <dbReference type="NCBI Taxonomy" id="1004304"/>
    <lineage>
        <taxon>Bacteria</taxon>
        <taxon>Pseudomonadati</taxon>
        <taxon>Bacteroidota</taxon>
        <taxon>Chitinophagia</taxon>
        <taxon>Chitinophagales</taxon>
        <taxon>Chitinophagaceae</taxon>
        <taxon>Hydrotalea</taxon>
    </lineage>
</organism>
<dbReference type="SUPFAM" id="SSF53067">
    <property type="entry name" value="Actin-like ATPase domain"/>
    <property type="match status" value="2"/>
</dbReference>
<dbReference type="PANTHER" id="PTHR11735">
    <property type="entry name" value="TRNA N6-ADENOSINE THREONYLCARBAMOYLTRANSFERASE"/>
    <property type="match status" value="1"/>
</dbReference>
<feature type="domain" description="Gcp-like" evidence="1">
    <location>
        <begin position="33"/>
        <end position="219"/>
    </location>
</feature>
<dbReference type="NCBIfam" id="TIGR03725">
    <property type="entry name" value="T6A_YeaZ"/>
    <property type="match status" value="1"/>
</dbReference>
<accession>A0A2W7TG90</accession>
<dbReference type="InterPro" id="IPR000905">
    <property type="entry name" value="Gcp-like_dom"/>
</dbReference>
<sequence>MALILNIDTATELASVCLCYNTEILSIRFSSEQKNHAAFIQPAIQQIMQELNQSLENIDAIAVTGGPGSYTGLRVGLATAKGIAYALNKPLIIENTLKAMAQAAVEACAALAQLHTVKPWLIAPMIDARRMEVFTAVFTPVLQTIMEPTAEVLSENSFNNLLKDNYILFFGSGSLKWKEMVQNSSAFFSAINYNAGHLGILAYESFQNNRFENIAYSTPFYLKEFYNPKKNVK</sequence>
<dbReference type="RefSeq" id="WP_170120421.1">
    <property type="nucleotide sequence ID" value="NZ_QKZV01000005.1"/>
</dbReference>
<protein>
    <submittedName>
        <fullName evidence="2">tRNA threonylcarbamoyladenosine biosynthesis protein TsaB</fullName>
    </submittedName>
</protein>
<evidence type="ECO:0000259" key="1">
    <source>
        <dbReference type="Pfam" id="PF00814"/>
    </source>
</evidence>
<gene>
    <name evidence="2" type="ORF">LX80_01794</name>
</gene>
<dbReference type="Pfam" id="PF00814">
    <property type="entry name" value="TsaD"/>
    <property type="match status" value="1"/>
</dbReference>
<name>A0A2W7TG90_9BACT</name>
<evidence type="ECO:0000313" key="3">
    <source>
        <dbReference type="Proteomes" id="UP000249720"/>
    </source>
</evidence>
<proteinExistence type="predicted"/>
<comment type="caution">
    <text evidence="2">The sequence shown here is derived from an EMBL/GenBank/DDBJ whole genome shotgun (WGS) entry which is preliminary data.</text>
</comment>
<dbReference type="InterPro" id="IPR043129">
    <property type="entry name" value="ATPase_NBD"/>
</dbReference>
<dbReference type="CDD" id="cd24032">
    <property type="entry name" value="ASKHA_NBD_TsaB"/>
    <property type="match status" value="1"/>
</dbReference>
<dbReference type="GO" id="GO:0005829">
    <property type="term" value="C:cytosol"/>
    <property type="evidence" value="ECO:0007669"/>
    <property type="project" value="TreeGrafter"/>
</dbReference>
<dbReference type="InterPro" id="IPR022496">
    <property type="entry name" value="T6A_TsaB"/>
</dbReference>
<dbReference type="PANTHER" id="PTHR11735:SF11">
    <property type="entry name" value="TRNA THREONYLCARBAMOYLADENOSINE BIOSYNTHESIS PROTEIN TSAB"/>
    <property type="match status" value="1"/>
</dbReference>
<dbReference type="AlphaFoldDB" id="A0A2W7TG90"/>